<name>A0A0A9BY89_ARUDO</name>
<accession>A0A0A9BY89</accession>
<dbReference type="AlphaFoldDB" id="A0A0A9BY89"/>
<evidence type="ECO:0000313" key="1">
    <source>
        <dbReference type="EMBL" id="JAD66090.1"/>
    </source>
</evidence>
<sequence>MYYPEQRLEHEAAQDVSWWGSRINGVRRRRTTRKWCKVEIQLR</sequence>
<proteinExistence type="predicted"/>
<reference evidence="1" key="1">
    <citation type="submission" date="2014-09" db="EMBL/GenBank/DDBJ databases">
        <authorList>
            <person name="Magalhaes I.L.F."/>
            <person name="Oliveira U."/>
            <person name="Santos F.R."/>
            <person name="Vidigal T.H.D.A."/>
            <person name="Brescovit A.D."/>
            <person name="Santos A.J."/>
        </authorList>
    </citation>
    <scope>NUCLEOTIDE SEQUENCE</scope>
    <source>
        <tissue evidence="1">Shoot tissue taken approximately 20 cm above the soil surface</tissue>
    </source>
</reference>
<reference evidence="1" key="2">
    <citation type="journal article" date="2015" name="Data Brief">
        <title>Shoot transcriptome of the giant reed, Arundo donax.</title>
        <authorList>
            <person name="Barrero R.A."/>
            <person name="Guerrero F.D."/>
            <person name="Moolhuijzen P."/>
            <person name="Goolsby J.A."/>
            <person name="Tidwell J."/>
            <person name="Bellgard S.E."/>
            <person name="Bellgard M.I."/>
        </authorList>
    </citation>
    <scope>NUCLEOTIDE SEQUENCE</scope>
    <source>
        <tissue evidence="1">Shoot tissue taken approximately 20 cm above the soil surface</tissue>
    </source>
</reference>
<protein>
    <submittedName>
        <fullName evidence="1">Uncharacterized protein</fullName>
    </submittedName>
</protein>
<dbReference type="EMBL" id="GBRH01231805">
    <property type="protein sequence ID" value="JAD66090.1"/>
    <property type="molecule type" value="Transcribed_RNA"/>
</dbReference>
<organism evidence="1">
    <name type="scientific">Arundo donax</name>
    <name type="common">Giant reed</name>
    <name type="synonym">Donax arundinaceus</name>
    <dbReference type="NCBI Taxonomy" id="35708"/>
    <lineage>
        <taxon>Eukaryota</taxon>
        <taxon>Viridiplantae</taxon>
        <taxon>Streptophyta</taxon>
        <taxon>Embryophyta</taxon>
        <taxon>Tracheophyta</taxon>
        <taxon>Spermatophyta</taxon>
        <taxon>Magnoliopsida</taxon>
        <taxon>Liliopsida</taxon>
        <taxon>Poales</taxon>
        <taxon>Poaceae</taxon>
        <taxon>PACMAD clade</taxon>
        <taxon>Arundinoideae</taxon>
        <taxon>Arundineae</taxon>
        <taxon>Arundo</taxon>
    </lineage>
</organism>